<dbReference type="GO" id="GO:0005739">
    <property type="term" value="C:mitochondrion"/>
    <property type="evidence" value="ECO:0007669"/>
    <property type="project" value="UniProtKB-ARBA"/>
</dbReference>
<dbReference type="PANTHER" id="PTHR36181:SF4">
    <property type="entry name" value="LAGLIDADG ENDONUCLEASE"/>
    <property type="match status" value="1"/>
</dbReference>
<reference evidence="2" key="1">
    <citation type="submission" date="2021-07" db="EMBL/GenBank/DDBJ databases">
        <authorList>
            <person name="Durling M."/>
        </authorList>
    </citation>
    <scope>NUCLEOTIDE SEQUENCE</scope>
</reference>
<dbReference type="OrthoDB" id="3675107at2759"/>
<accession>A0A9N9LK78</accession>
<comment type="caution">
    <text evidence="2">The sequence shown here is derived from an EMBL/GenBank/DDBJ whole genome shotgun (WGS) entry which is preliminary data.</text>
</comment>
<feature type="domain" description="Homing endonuclease LAGLIDADG" evidence="1">
    <location>
        <begin position="45"/>
        <end position="138"/>
    </location>
</feature>
<evidence type="ECO:0000313" key="3">
    <source>
        <dbReference type="Proteomes" id="UP000701801"/>
    </source>
</evidence>
<dbReference type="PANTHER" id="PTHR36181">
    <property type="entry name" value="INTRON-ENCODED ENDONUCLEASE AI3-RELATED"/>
    <property type="match status" value="1"/>
</dbReference>
<sequence length="412" mass="47853">MIIGKEHLTLEGVNQIISIKAVFNNGLSDDLMALFPDIVPAIRPGEGCFMVKLIKSFSGKIRFQVQLSFVVTQHCRDVLLMKSLESYLGCGKASITKRGEVVFEVRKLLDQTEKIIPFFSKYPIMAIKSRDFEDFCKVANIMEQKKHLTEEGLNQIRDIRADGDGNFDIRTDFSKTTHAKHKKKILKQIRIKLHNRDIRILSRIQDYLHIGRVRADKNKPYSIYIVSTREDMIYLVKHLNGLIRLKVPAFKEACLLYNIDYKEANYNIELYDPYFSGLVDTDGSIVFNYAGNRIECNLEFQHNEYTSKLNFDSTILKSKPYIVTRKKSSAKAGSHTSSRRDFTSIAFKFQNVNSMLFIYDYFMRNRLYSNMKFYRVTQIKGFIEIRKYKNSPIFSLQGMPRRISDYPDAFAG</sequence>
<evidence type="ECO:0000313" key="2">
    <source>
        <dbReference type="EMBL" id="CAG8976699.1"/>
    </source>
</evidence>
<protein>
    <recommendedName>
        <fullName evidence="1">Homing endonuclease LAGLIDADG domain-containing protein</fullName>
    </recommendedName>
</protein>
<keyword evidence="3" id="KW-1185">Reference proteome</keyword>
<dbReference type="Gene3D" id="3.10.28.10">
    <property type="entry name" value="Homing endonucleases"/>
    <property type="match status" value="2"/>
</dbReference>
<dbReference type="AlphaFoldDB" id="A0A9N9LK78"/>
<proteinExistence type="predicted"/>
<dbReference type="Proteomes" id="UP000701801">
    <property type="component" value="Unassembled WGS sequence"/>
</dbReference>
<dbReference type="Pfam" id="PF00961">
    <property type="entry name" value="LAGLIDADG_1"/>
    <property type="match status" value="2"/>
</dbReference>
<dbReference type="SUPFAM" id="SSF55608">
    <property type="entry name" value="Homing endonucleases"/>
    <property type="match status" value="2"/>
</dbReference>
<organism evidence="2 3">
    <name type="scientific">Hymenoscyphus albidus</name>
    <dbReference type="NCBI Taxonomy" id="595503"/>
    <lineage>
        <taxon>Eukaryota</taxon>
        <taxon>Fungi</taxon>
        <taxon>Dikarya</taxon>
        <taxon>Ascomycota</taxon>
        <taxon>Pezizomycotina</taxon>
        <taxon>Leotiomycetes</taxon>
        <taxon>Helotiales</taxon>
        <taxon>Helotiaceae</taxon>
        <taxon>Hymenoscyphus</taxon>
    </lineage>
</organism>
<feature type="domain" description="Homing endonuclease LAGLIDADG" evidence="1">
    <location>
        <begin position="162"/>
        <end position="241"/>
    </location>
</feature>
<name>A0A9N9LK78_9HELO</name>
<dbReference type="EMBL" id="CAJVRM010000187">
    <property type="protein sequence ID" value="CAG8976699.1"/>
    <property type="molecule type" value="Genomic_DNA"/>
</dbReference>
<dbReference type="GO" id="GO:0004519">
    <property type="term" value="F:endonuclease activity"/>
    <property type="evidence" value="ECO:0007669"/>
    <property type="project" value="InterPro"/>
</dbReference>
<dbReference type="InterPro" id="IPR027434">
    <property type="entry name" value="Homing_endonucl"/>
</dbReference>
<gene>
    <name evidence="2" type="ORF">HYALB_00008450</name>
</gene>
<evidence type="ECO:0000259" key="1">
    <source>
        <dbReference type="Pfam" id="PF00961"/>
    </source>
</evidence>
<dbReference type="InterPro" id="IPR051289">
    <property type="entry name" value="LAGLIDADG_Endonuclease"/>
</dbReference>
<dbReference type="InterPro" id="IPR004860">
    <property type="entry name" value="LAGLIDADG_dom"/>
</dbReference>